<sequence>MFLSKLILLSILTIFTIGLTSCSTAKYYSHAVVGHLQLTTGLTPIQKVVEQDDTNKELRRQLELVTELRDFAENKLSLDVGKAYSKYKNLDRSAAVWVVYAAPTFSTKLQTWKYPIVGEYQSKGFFKERMAKEYSAKIHSQGYDVYVGEAAAYSTLGWFSDPLLSTFLDDTDEELAETLFHELAHRTYYLKGDTMFNESFATSFAQKSVQLWLKEKDEEKRLEKYRKKLKRRDEFRSLLQETKNGLSLIYKNENNDSVAILQKRKQD</sequence>
<dbReference type="InterPro" id="IPR014553">
    <property type="entry name" value="Aminopept"/>
</dbReference>
<feature type="non-terminal residue" evidence="1">
    <location>
        <position position="267"/>
    </location>
</feature>
<accession>A0A381TWQ8</accession>
<dbReference type="EMBL" id="UINC01005272">
    <property type="protein sequence ID" value="SVA20244.1"/>
    <property type="molecule type" value="Genomic_DNA"/>
</dbReference>
<proteinExistence type="predicted"/>
<reference evidence="1" key="1">
    <citation type="submission" date="2018-05" db="EMBL/GenBank/DDBJ databases">
        <authorList>
            <person name="Lanie J.A."/>
            <person name="Ng W.-L."/>
            <person name="Kazmierczak K.M."/>
            <person name="Andrzejewski T.M."/>
            <person name="Davidsen T.M."/>
            <person name="Wayne K.J."/>
            <person name="Tettelin H."/>
            <person name="Glass J.I."/>
            <person name="Rusch D."/>
            <person name="Podicherti R."/>
            <person name="Tsui H.-C.T."/>
            <person name="Winkler M.E."/>
        </authorList>
    </citation>
    <scope>NUCLEOTIDE SEQUENCE</scope>
</reference>
<dbReference type="PROSITE" id="PS51257">
    <property type="entry name" value="PROKAR_LIPOPROTEIN"/>
    <property type="match status" value="1"/>
</dbReference>
<name>A0A381TWQ8_9ZZZZ</name>
<evidence type="ECO:0008006" key="2">
    <source>
        <dbReference type="Google" id="ProtNLM"/>
    </source>
</evidence>
<gene>
    <name evidence="1" type="ORF">METZ01_LOCUS73098</name>
</gene>
<evidence type="ECO:0000313" key="1">
    <source>
        <dbReference type="EMBL" id="SVA20244.1"/>
    </source>
</evidence>
<protein>
    <recommendedName>
        <fullName evidence="2">Aminopeptidase</fullName>
    </recommendedName>
</protein>
<organism evidence="1">
    <name type="scientific">marine metagenome</name>
    <dbReference type="NCBI Taxonomy" id="408172"/>
    <lineage>
        <taxon>unclassified sequences</taxon>
        <taxon>metagenomes</taxon>
        <taxon>ecological metagenomes</taxon>
    </lineage>
</organism>
<dbReference type="AlphaFoldDB" id="A0A381TWQ8"/>
<dbReference type="Pfam" id="PF10023">
    <property type="entry name" value="Aminopep"/>
    <property type="match status" value="1"/>
</dbReference>